<comment type="caution">
    <text evidence="2">The sequence shown here is derived from an EMBL/GenBank/DDBJ whole genome shotgun (WGS) entry which is preliminary data.</text>
</comment>
<organism evidence="2 3">
    <name type="scientific">Iris pallida</name>
    <name type="common">Sweet iris</name>
    <dbReference type="NCBI Taxonomy" id="29817"/>
    <lineage>
        <taxon>Eukaryota</taxon>
        <taxon>Viridiplantae</taxon>
        <taxon>Streptophyta</taxon>
        <taxon>Embryophyta</taxon>
        <taxon>Tracheophyta</taxon>
        <taxon>Spermatophyta</taxon>
        <taxon>Magnoliopsida</taxon>
        <taxon>Liliopsida</taxon>
        <taxon>Asparagales</taxon>
        <taxon>Iridaceae</taxon>
        <taxon>Iridoideae</taxon>
        <taxon>Irideae</taxon>
        <taxon>Iris</taxon>
    </lineage>
</organism>
<dbReference type="PANTHER" id="PTHR36786:SF1">
    <property type="entry name" value="2-ISOPROPYLMALATE SYNTHASE"/>
    <property type="match status" value="1"/>
</dbReference>
<gene>
    <name evidence="2" type="ORF">M6B38_297155</name>
</gene>
<sequence>MKKRKQIPVSGSSIDGSTDQNKASLKMVLTGSSLKLLHCLLLKLSPDEHQDICGDAMSMSVSNHWFITRVKHTDIIGLANLLYEELHNQFEHIFFGASYLPFIVVSDQKGGLISDMKFLPEKFILLLRCFMIILRFLEFDLTIMSERCQILVTILRKLSPSNSLPKFPHRSLHPDDMTTSSADRSLDFFPLVLEVFIDELFLHPEMRKHLTLTDSVSSSNEKLFVSHSCHGDIHAILELVCGHFILSVGDDLSFKRFISSLSWSNEVGGVIHELSPDSALQLLGQLITFSAPLLLQTHLILLASRCIGIHMPADGSKSDVLQMNRYILAFELSANLYERYMPVISFTDNIIGEKREASTCDKGISFDFYVRTMTYNKLNHQIEKLIDFCHMHTNGLFSGTTDDILKGSIAYIKENQHFINETFREKTCLILRYIISAILLWEKETSHEDEESIQQEIFCVAAVLKLMSSSLLHIIWLLTQDETLGGMKKARKHDAHCKEYDFILGITSCFRNYSGNQAFQKFIFDVMGANTGRHRETMLMLSHFSSVLLFSRRKKIDFLWKGCIFMLMSLLNLFIFEDGNLDAFAQLLSHRGKASLSHSSLAKNTKDLVRRRSSVRIASNLKRARDEIKYHKYEDHWMSNGGISGMEPHDGVTNFSNILPTKDREKQDTYMTEAFTCNGKSFLKCLPGHNDDQSGWEDLEDFIECKPGKDYSSWLKKRERFRKWKHKKMALPKLEVRNQSIRTKVKSGSSCSKQVPKMGV</sequence>
<evidence type="ECO:0000313" key="3">
    <source>
        <dbReference type="Proteomes" id="UP001140949"/>
    </source>
</evidence>
<dbReference type="AlphaFoldDB" id="A0AAX6HQB9"/>
<dbReference type="EMBL" id="JANAVB010007200">
    <property type="protein sequence ID" value="KAJ6843276.1"/>
    <property type="molecule type" value="Genomic_DNA"/>
</dbReference>
<keyword evidence="3" id="KW-1185">Reference proteome</keyword>
<dbReference type="PANTHER" id="PTHR36786">
    <property type="entry name" value="2-ISOPROPYLMALATE SYNTHASE"/>
    <property type="match status" value="1"/>
</dbReference>
<dbReference type="InterPro" id="IPR056714">
    <property type="entry name" value="DUF7812"/>
</dbReference>
<reference evidence="2" key="2">
    <citation type="submission" date="2023-04" db="EMBL/GenBank/DDBJ databases">
        <authorList>
            <person name="Bruccoleri R.E."/>
            <person name="Oakeley E.J."/>
            <person name="Faust A.-M."/>
            <person name="Dessus-Babus S."/>
            <person name="Altorfer M."/>
            <person name="Burckhardt D."/>
            <person name="Oertli M."/>
            <person name="Naumann U."/>
            <person name="Petersen F."/>
            <person name="Wong J."/>
        </authorList>
    </citation>
    <scope>NUCLEOTIDE SEQUENCE</scope>
    <source>
        <strain evidence="2">GSM-AAB239-AS_SAM_17_03QT</strain>
        <tissue evidence="2">Leaf</tissue>
    </source>
</reference>
<evidence type="ECO:0000259" key="1">
    <source>
        <dbReference type="Pfam" id="PF25104"/>
    </source>
</evidence>
<reference evidence="2" key="1">
    <citation type="journal article" date="2023" name="GigaByte">
        <title>Genome assembly of the bearded iris, Iris pallida Lam.</title>
        <authorList>
            <person name="Bruccoleri R.E."/>
            <person name="Oakeley E.J."/>
            <person name="Faust A.M.E."/>
            <person name="Altorfer M."/>
            <person name="Dessus-Babus S."/>
            <person name="Burckhardt D."/>
            <person name="Oertli M."/>
            <person name="Naumann U."/>
            <person name="Petersen F."/>
            <person name="Wong J."/>
        </authorList>
    </citation>
    <scope>NUCLEOTIDE SEQUENCE</scope>
    <source>
        <strain evidence="2">GSM-AAB239-AS_SAM_17_03QT</strain>
    </source>
</reference>
<accession>A0AAX6HQB9</accession>
<feature type="domain" description="DUF7812" evidence="1">
    <location>
        <begin position="125"/>
        <end position="584"/>
    </location>
</feature>
<proteinExistence type="predicted"/>
<dbReference type="Proteomes" id="UP001140949">
    <property type="component" value="Unassembled WGS sequence"/>
</dbReference>
<evidence type="ECO:0000313" key="2">
    <source>
        <dbReference type="EMBL" id="KAJ6843276.1"/>
    </source>
</evidence>
<dbReference type="Pfam" id="PF25104">
    <property type="entry name" value="DUF7812"/>
    <property type="match status" value="1"/>
</dbReference>
<protein>
    <recommendedName>
        <fullName evidence="1">DUF7812 domain-containing protein</fullName>
    </recommendedName>
</protein>
<name>A0AAX6HQB9_IRIPA</name>